<gene>
    <name evidence="1" type="ORF">IAC76_00390</name>
</gene>
<name>A0A9D9DL80_9BACT</name>
<organism evidence="1 2">
    <name type="scientific">Candidatus Scatousia excrementipullorum</name>
    <dbReference type="NCBI Taxonomy" id="2840936"/>
    <lineage>
        <taxon>Bacteria</taxon>
        <taxon>Candidatus Scatousia</taxon>
    </lineage>
</organism>
<accession>A0A9D9DL80</accession>
<reference evidence="1" key="1">
    <citation type="submission" date="2020-10" db="EMBL/GenBank/DDBJ databases">
        <authorList>
            <person name="Gilroy R."/>
        </authorList>
    </citation>
    <scope>NUCLEOTIDE SEQUENCE</scope>
    <source>
        <strain evidence="1">10192</strain>
    </source>
</reference>
<sequence length="170" mass="18847">MPTPDGITNVNPATGRYTVTTTETKNGAKVETTKFFAKDGTQIKADYYTAAEISDAANNSDYADYYQTKVVQKDGNFFVAVTVKDNVKVGILAQDFIGKVDDGTLSKYNPDYFKNYDPGYTDDGKPLSRSNKEMQEGDTLLIPAENINLTSPTSWFFRKIVTPVYQTTSN</sequence>
<dbReference type="Proteomes" id="UP000823632">
    <property type="component" value="Unassembled WGS sequence"/>
</dbReference>
<comment type="caution">
    <text evidence="1">The sequence shown here is derived from an EMBL/GenBank/DDBJ whole genome shotgun (WGS) entry which is preliminary data.</text>
</comment>
<protein>
    <submittedName>
        <fullName evidence="1">Uncharacterized protein</fullName>
    </submittedName>
</protein>
<dbReference type="AlphaFoldDB" id="A0A9D9DL80"/>
<evidence type="ECO:0000313" key="2">
    <source>
        <dbReference type="Proteomes" id="UP000823632"/>
    </source>
</evidence>
<proteinExistence type="predicted"/>
<dbReference type="EMBL" id="JADIND010000008">
    <property type="protein sequence ID" value="MBO8429819.1"/>
    <property type="molecule type" value="Genomic_DNA"/>
</dbReference>
<evidence type="ECO:0000313" key="1">
    <source>
        <dbReference type="EMBL" id="MBO8429819.1"/>
    </source>
</evidence>
<reference evidence="1" key="2">
    <citation type="journal article" date="2021" name="PeerJ">
        <title>Extensive microbial diversity within the chicken gut microbiome revealed by metagenomics and culture.</title>
        <authorList>
            <person name="Gilroy R."/>
            <person name="Ravi A."/>
            <person name="Getino M."/>
            <person name="Pursley I."/>
            <person name="Horton D.L."/>
            <person name="Alikhan N.F."/>
            <person name="Baker D."/>
            <person name="Gharbi K."/>
            <person name="Hall N."/>
            <person name="Watson M."/>
            <person name="Adriaenssens E.M."/>
            <person name="Foster-Nyarko E."/>
            <person name="Jarju S."/>
            <person name="Secka A."/>
            <person name="Antonio M."/>
            <person name="Oren A."/>
            <person name="Chaudhuri R.R."/>
            <person name="La Ragione R."/>
            <person name="Hildebrand F."/>
            <person name="Pallen M.J."/>
        </authorList>
    </citation>
    <scope>NUCLEOTIDE SEQUENCE</scope>
    <source>
        <strain evidence="1">10192</strain>
    </source>
</reference>